<dbReference type="CDD" id="cd03219">
    <property type="entry name" value="ABC_Mj1267_LivG_branched"/>
    <property type="match status" value="1"/>
</dbReference>
<evidence type="ECO:0000256" key="1">
    <source>
        <dbReference type="ARBA" id="ARBA00022448"/>
    </source>
</evidence>
<dbReference type="Pfam" id="PF00005">
    <property type="entry name" value="ABC_tran"/>
    <property type="match status" value="1"/>
</dbReference>
<dbReference type="PANTHER" id="PTHR45772:SF7">
    <property type="entry name" value="AMINO ACID ABC TRANSPORTER ATP-BINDING PROTEIN"/>
    <property type="match status" value="1"/>
</dbReference>
<keyword evidence="3 5" id="KW-0067">ATP-binding</keyword>
<dbReference type="GO" id="GO:0015808">
    <property type="term" value="P:L-alanine transport"/>
    <property type="evidence" value="ECO:0007669"/>
    <property type="project" value="TreeGrafter"/>
</dbReference>
<evidence type="ECO:0000256" key="2">
    <source>
        <dbReference type="ARBA" id="ARBA00022741"/>
    </source>
</evidence>
<protein>
    <submittedName>
        <fullName evidence="5">Amino acid/amide ABC transporter ATP-binding protein 1, HAAT family</fullName>
    </submittedName>
</protein>
<dbReference type="SMART" id="SM00382">
    <property type="entry name" value="AAA"/>
    <property type="match status" value="1"/>
</dbReference>
<dbReference type="FunFam" id="3.40.50.300:FF:000421">
    <property type="entry name" value="Branched-chain amino acid ABC transporter ATP-binding protein"/>
    <property type="match status" value="1"/>
</dbReference>
<dbReference type="GO" id="GO:0005304">
    <property type="term" value="F:L-valine transmembrane transporter activity"/>
    <property type="evidence" value="ECO:0007669"/>
    <property type="project" value="TreeGrafter"/>
</dbReference>
<dbReference type="EMBL" id="LT607413">
    <property type="protein sequence ID" value="SCF24637.1"/>
    <property type="molecule type" value="Genomic_DNA"/>
</dbReference>
<dbReference type="InParanoid" id="A0A1C4YVJ1"/>
<feature type="domain" description="ABC transporter" evidence="4">
    <location>
        <begin position="23"/>
        <end position="270"/>
    </location>
</feature>
<proteinExistence type="predicted"/>
<dbReference type="InterPro" id="IPR027417">
    <property type="entry name" value="P-loop_NTPase"/>
</dbReference>
<dbReference type="PROSITE" id="PS50893">
    <property type="entry name" value="ABC_TRANSPORTER_2"/>
    <property type="match status" value="1"/>
</dbReference>
<dbReference type="GO" id="GO:0005524">
    <property type="term" value="F:ATP binding"/>
    <property type="evidence" value="ECO:0007669"/>
    <property type="project" value="UniProtKB-KW"/>
</dbReference>
<evidence type="ECO:0000313" key="6">
    <source>
        <dbReference type="Proteomes" id="UP000198253"/>
    </source>
</evidence>
<dbReference type="GO" id="GO:1903806">
    <property type="term" value="P:L-isoleucine import across plasma membrane"/>
    <property type="evidence" value="ECO:0007669"/>
    <property type="project" value="TreeGrafter"/>
</dbReference>
<dbReference type="InterPro" id="IPR003439">
    <property type="entry name" value="ABC_transporter-like_ATP-bd"/>
</dbReference>
<evidence type="ECO:0000313" key="5">
    <source>
        <dbReference type="EMBL" id="SCF24637.1"/>
    </source>
</evidence>
<keyword evidence="2" id="KW-0547">Nucleotide-binding</keyword>
<dbReference type="Proteomes" id="UP000198253">
    <property type="component" value="Chromosome I"/>
</dbReference>
<dbReference type="InterPro" id="IPR003593">
    <property type="entry name" value="AAA+_ATPase"/>
</dbReference>
<dbReference type="GO" id="GO:0016887">
    <property type="term" value="F:ATP hydrolysis activity"/>
    <property type="evidence" value="ECO:0007669"/>
    <property type="project" value="InterPro"/>
</dbReference>
<dbReference type="GO" id="GO:0015188">
    <property type="term" value="F:L-isoleucine transmembrane transporter activity"/>
    <property type="evidence" value="ECO:0007669"/>
    <property type="project" value="TreeGrafter"/>
</dbReference>
<dbReference type="AlphaFoldDB" id="A0A1C4YVJ1"/>
<dbReference type="GO" id="GO:0042941">
    <property type="term" value="P:D-alanine transmembrane transport"/>
    <property type="evidence" value="ECO:0007669"/>
    <property type="project" value="TreeGrafter"/>
</dbReference>
<accession>A0A1C4YVJ1</accession>
<evidence type="ECO:0000259" key="4">
    <source>
        <dbReference type="PROSITE" id="PS50893"/>
    </source>
</evidence>
<keyword evidence="1" id="KW-0813">Transport</keyword>
<dbReference type="GO" id="GO:0015192">
    <property type="term" value="F:L-phenylalanine transmembrane transporter activity"/>
    <property type="evidence" value="ECO:0007669"/>
    <property type="project" value="TreeGrafter"/>
</dbReference>
<dbReference type="PANTHER" id="PTHR45772">
    <property type="entry name" value="CONSERVED COMPONENT OF ABC TRANSPORTER FOR NATURAL AMINO ACIDS-RELATED"/>
    <property type="match status" value="1"/>
</dbReference>
<keyword evidence="6" id="KW-1185">Reference proteome</keyword>
<dbReference type="GO" id="GO:1903805">
    <property type="term" value="P:L-valine import across plasma membrane"/>
    <property type="evidence" value="ECO:0007669"/>
    <property type="project" value="TreeGrafter"/>
</dbReference>
<dbReference type="RefSeq" id="WP_197701585.1">
    <property type="nucleotide sequence ID" value="NZ_LT607413.1"/>
</dbReference>
<dbReference type="GO" id="GO:0005886">
    <property type="term" value="C:plasma membrane"/>
    <property type="evidence" value="ECO:0007669"/>
    <property type="project" value="TreeGrafter"/>
</dbReference>
<dbReference type="Gene3D" id="3.40.50.300">
    <property type="entry name" value="P-loop containing nucleotide triphosphate hydrolases"/>
    <property type="match status" value="1"/>
</dbReference>
<organism evidence="5 6">
    <name type="scientific">Micromonospora echinospora</name>
    <name type="common">Micromonospora purpurea</name>
    <dbReference type="NCBI Taxonomy" id="1877"/>
    <lineage>
        <taxon>Bacteria</taxon>
        <taxon>Bacillati</taxon>
        <taxon>Actinomycetota</taxon>
        <taxon>Actinomycetes</taxon>
        <taxon>Micromonosporales</taxon>
        <taxon>Micromonosporaceae</taxon>
        <taxon>Micromonospora</taxon>
    </lineage>
</organism>
<gene>
    <name evidence="5" type="ORF">GA0070618_4426</name>
</gene>
<dbReference type="InterPro" id="IPR051120">
    <property type="entry name" value="ABC_AA/LPS_Transport"/>
</dbReference>
<dbReference type="SUPFAM" id="SSF52540">
    <property type="entry name" value="P-loop containing nucleoside triphosphate hydrolases"/>
    <property type="match status" value="1"/>
</dbReference>
<name>A0A1C4YVJ1_MICEC</name>
<evidence type="ECO:0000256" key="3">
    <source>
        <dbReference type="ARBA" id="ARBA00022840"/>
    </source>
</evidence>
<reference evidence="6" key="1">
    <citation type="submission" date="2016-06" db="EMBL/GenBank/DDBJ databases">
        <authorList>
            <person name="Varghese N."/>
            <person name="Submissions Spin"/>
        </authorList>
    </citation>
    <scope>NUCLEOTIDE SEQUENCE [LARGE SCALE GENOMIC DNA]</scope>
    <source>
        <strain evidence="6">DSM 43816</strain>
    </source>
</reference>
<sequence>MNPPAAPPAVAGGTPSGVPVPAADIVGLTKAFGGLKAVSDITIQVPPQRIHGILGPNGAGKTTVLNMVTGFIGPDDGTISVFGDEVTHLPPYQIARRGVARTYQNIRLFAGMTVLETVVAGAYLRRSSTLAGAILLSPGERRERREVRARARELLDRVGVRADHDVLAETLPYGDQRRVEIARALATEPRVLLLDEPTAGMNDAESQEIGELLVQLRDSGLTLILVEHNMRLVEEFCESVSVMNSGAMLSQGAPRWCLEQDDVREAYFGKRSDAARIATLRRVRRGPGGS</sequence>